<feature type="transmembrane region" description="Helical" evidence="1">
    <location>
        <begin position="328"/>
        <end position="346"/>
    </location>
</feature>
<feature type="transmembrane region" description="Helical" evidence="1">
    <location>
        <begin position="43"/>
        <end position="69"/>
    </location>
</feature>
<evidence type="ECO:0000256" key="1">
    <source>
        <dbReference type="SAM" id="Phobius"/>
    </source>
</evidence>
<accession>A0A6P2BL60</accession>
<dbReference type="InterPro" id="IPR025498">
    <property type="entry name" value="DUF4389"/>
</dbReference>
<comment type="caution">
    <text evidence="2">The sequence shown here is derived from an EMBL/GenBank/DDBJ whole genome shotgun (WGS) entry which is preliminary data.</text>
</comment>
<dbReference type="Pfam" id="PF14333">
    <property type="entry name" value="DUF4389"/>
    <property type="match status" value="2"/>
</dbReference>
<dbReference type="EMBL" id="RPFW01000012">
    <property type="protein sequence ID" value="TVY99711.1"/>
    <property type="molecule type" value="Genomic_DNA"/>
</dbReference>
<keyword evidence="1" id="KW-0472">Membrane</keyword>
<name>A0A6P2BL60_9ACTN</name>
<evidence type="ECO:0000313" key="3">
    <source>
        <dbReference type="Proteomes" id="UP000460272"/>
    </source>
</evidence>
<dbReference type="Proteomes" id="UP000460272">
    <property type="component" value="Unassembled WGS sequence"/>
</dbReference>
<evidence type="ECO:0000313" key="2">
    <source>
        <dbReference type="EMBL" id="TVY99711.1"/>
    </source>
</evidence>
<keyword evidence="1" id="KW-1133">Transmembrane helix</keyword>
<gene>
    <name evidence="2" type="ORF">EAS64_41410</name>
</gene>
<dbReference type="RefSeq" id="WP_145862196.1">
    <property type="nucleotide sequence ID" value="NZ_RPFW01000012.1"/>
</dbReference>
<protein>
    <submittedName>
        <fullName evidence="2">DUF4389 domain-containing protein</fullName>
    </submittedName>
</protein>
<proteinExistence type="predicted"/>
<organism evidence="2 3">
    <name type="scientific">Trebonia kvetii</name>
    <dbReference type="NCBI Taxonomy" id="2480626"/>
    <lineage>
        <taxon>Bacteria</taxon>
        <taxon>Bacillati</taxon>
        <taxon>Actinomycetota</taxon>
        <taxon>Actinomycetes</taxon>
        <taxon>Streptosporangiales</taxon>
        <taxon>Treboniaceae</taxon>
        <taxon>Trebonia</taxon>
    </lineage>
</organism>
<dbReference type="AlphaFoldDB" id="A0A6P2BL60"/>
<sequence>MTAFPSYQPYPGAEPQYAVAPPPILVAAADPAPQRRWTVLLRLILAVPHMIVLEALSIAAMVIAFVGWWGALFTGRLPEFAVTYQSGYLRWMTRFYSYLCLLTDAWPPFSFDDDPGYPVRVAIPAPQRLNRGAVFFRCILVIPAWFLATLIGNAITPIGFVAWLITLITGRLPRSLHVAYLAVVRYQARFYGYGWLLLTPAYPGGLYGDGQATATWADAPPDAPDSAPPSPGYGTQESVYGAPASPYGTPGPVFDTPAGSQPGGWGTPGYGAPGYEAPGYGVPGYGVPGYGVPGYGVPGYGYGTPGYGRPAFQPATWLLRLTSGARRWVTAFIVIGALFMVGQTALNVVNITNGLHGFHGLDSIRGSIDRGQLSTSYSALNRTMTSWESATTDCEHNLTCVTKQDAKASRGFNTFADQMYDPLVPRGAAADQDRLIADARTLSHDFTRLSKSTTTAGYEETFASTGLQQQLNAFNQDYQALVDKLRTY</sequence>
<dbReference type="OrthoDB" id="156718at2"/>
<keyword evidence="3" id="KW-1185">Reference proteome</keyword>
<keyword evidence="1" id="KW-0812">Transmembrane</keyword>
<feature type="transmembrane region" description="Helical" evidence="1">
    <location>
        <begin position="134"/>
        <end position="165"/>
    </location>
</feature>
<reference evidence="2 3" key="1">
    <citation type="submission" date="2018-11" db="EMBL/GenBank/DDBJ databases">
        <title>Trebonia kvetii gen.nov., sp.nov., a novel acidophilic actinobacterium, and proposal of the new actinobacterial family Treboniaceae fam. nov.</title>
        <authorList>
            <person name="Rapoport D."/>
            <person name="Sagova-Mareckova M."/>
            <person name="Sedlacek I."/>
            <person name="Provaznik J."/>
            <person name="Kralova S."/>
            <person name="Pavlinic D."/>
            <person name="Benes V."/>
            <person name="Kopecky J."/>
        </authorList>
    </citation>
    <scope>NUCLEOTIDE SEQUENCE [LARGE SCALE GENOMIC DNA]</scope>
    <source>
        <strain evidence="2 3">15Tr583</strain>
    </source>
</reference>